<name>A0A0S6U9U1_NEOTH</name>
<dbReference type="Proteomes" id="UP000063718">
    <property type="component" value="Unassembled WGS sequence"/>
</dbReference>
<accession>A0A0S6U9U1</accession>
<sequence length="80" mass="9294">MSFYVLQRGNRRFSEENCSMDFHIGDIVQTKKTHPCGSDRWEILRVGMDFRLRCLGCGRLILIPRVKAEKSIKKVLPKPS</sequence>
<dbReference type="AlphaFoldDB" id="A0A0S6U9U1"/>
<dbReference type="InterPro" id="IPR009296">
    <property type="entry name" value="DUF951"/>
</dbReference>
<reference evidence="1" key="1">
    <citation type="journal article" date="2014" name="Gene">
        <title>Genome-guided analysis of transformation efficiency and carbon dioxide assimilation by Moorella thermoacetica Y72.</title>
        <authorList>
            <person name="Tsukahara K."/>
            <person name="Kita A."/>
            <person name="Nakashimada Y."/>
            <person name="Hoshino T."/>
            <person name="Murakami K."/>
        </authorList>
    </citation>
    <scope>NUCLEOTIDE SEQUENCE [LARGE SCALE GENOMIC DNA]</scope>
    <source>
        <strain evidence="1">Y72</strain>
    </source>
</reference>
<dbReference type="EMBL" id="DF238840">
    <property type="protein sequence ID" value="GAF25895.1"/>
    <property type="molecule type" value="Genomic_DNA"/>
</dbReference>
<protein>
    <submittedName>
        <fullName evidence="1">Uncharacterized protein conserved in bacteria</fullName>
    </submittedName>
</protein>
<gene>
    <name evidence="1" type="ORF">MTY_1232</name>
</gene>
<proteinExistence type="predicted"/>
<dbReference type="PANTHER" id="PTHR38455">
    <property type="entry name" value="HYPOTHETICAL CYTOSOLIC PROTEIN"/>
    <property type="match status" value="1"/>
</dbReference>
<evidence type="ECO:0000313" key="1">
    <source>
        <dbReference type="EMBL" id="GAF25895.1"/>
    </source>
</evidence>
<dbReference type="PANTHER" id="PTHR38455:SF1">
    <property type="entry name" value="DUF951 DOMAIN-CONTAINING PROTEIN"/>
    <property type="match status" value="1"/>
</dbReference>
<organism evidence="1">
    <name type="scientific">Moorella thermoacetica Y72</name>
    <dbReference type="NCBI Taxonomy" id="1325331"/>
    <lineage>
        <taxon>Bacteria</taxon>
        <taxon>Bacillati</taxon>
        <taxon>Bacillota</taxon>
        <taxon>Clostridia</taxon>
        <taxon>Neomoorellales</taxon>
        <taxon>Neomoorellaceae</taxon>
        <taxon>Neomoorella</taxon>
    </lineage>
</organism>
<dbReference type="Pfam" id="PF06107">
    <property type="entry name" value="DUF951"/>
    <property type="match status" value="1"/>
</dbReference>